<dbReference type="Proteomes" id="UP000595917">
    <property type="component" value="Chromosome"/>
</dbReference>
<dbReference type="SUPFAM" id="SSF46689">
    <property type="entry name" value="Homeodomain-like"/>
    <property type="match status" value="1"/>
</dbReference>
<proteinExistence type="predicted"/>
<evidence type="ECO:0000313" key="1">
    <source>
        <dbReference type="EMBL" id="QQO10194.1"/>
    </source>
</evidence>
<evidence type="ECO:0008006" key="3">
    <source>
        <dbReference type="Google" id="ProtNLM"/>
    </source>
</evidence>
<dbReference type="InterPro" id="IPR049739">
    <property type="entry name" value="YraL-like"/>
</dbReference>
<accession>A0A7T7XPP6</accession>
<reference evidence="1" key="1">
    <citation type="submission" date="2021-01" db="EMBL/GenBank/DDBJ databases">
        <title>Description of Breznakiella homolactica.</title>
        <authorList>
            <person name="Song Y."/>
            <person name="Brune A."/>
        </authorList>
    </citation>
    <scope>NUCLEOTIDE SEQUENCE</scope>
    <source>
        <strain evidence="1">RmG30</strain>
    </source>
</reference>
<sequence>MGYIKANDILPDHLLKAIQEFVDGRCIYIPRRDDCRKAWGENSSSKEITAARNAEIFSGYTNGVSVKVLAEQYFLSDKAVYKIIGMEKRRIPGFCK</sequence>
<gene>
    <name evidence="1" type="ORF">JFL75_04535</name>
</gene>
<dbReference type="EMBL" id="CP067089">
    <property type="protein sequence ID" value="QQO10194.1"/>
    <property type="molecule type" value="Genomic_DNA"/>
</dbReference>
<protein>
    <recommendedName>
        <fullName evidence="3">Mor transcription activator domain-containing protein</fullName>
    </recommendedName>
</protein>
<dbReference type="KEGG" id="bhc:JFL75_04535"/>
<dbReference type="PANTHER" id="PTHR37812">
    <property type="entry name" value="MU-LIKE PROPHAGE FLUMU PROTEIN C"/>
    <property type="match status" value="1"/>
</dbReference>
<organism evidence="1 2">
    <name type="scientific">Breznakiella homolactica</name>
    <dbReference type="NCBI Taxonomy" id="2798577"/>
    <lineage>
        <taxon>Bacteria</taxon>
        <taxon>Pseudomonadati</taxon>
        <taxon>Spirochaetota</taxon>
        <taxon>Spirochaetia</taxon>
        <taxon>Spirochaetales</taxon>
        <taxon>Breznakiellaceae</taxon>
        <taxon>Breznakiella</taxon>
    </lineage>
</organism>
<name>A0A7T7XPP6_9SPIR</name>
<dbReference type="AlphaFoldDB" id="A0A7T7XPP6"/>
<dbReference type="PANTHER" id="PTHR37812:SF1">
    <property type="entry name" value="MU-LIKE PROPHAGE FLUMU PROTEIN C"/>
    <property type="match status" value="1"/>
</dbReference>
<dbReference type="Gene3D" id="1.10.10.60">
    <property type="entry name" value="Homeodomain-like"/>
    <property type="match status" value="1"/>
</dbReference>
<keyword evidence="2" id="KW-1185">Reference proteome</keyword>
<dbReference type="NCBIfam" id="NF040785">
    <property type="entry name" value="CD3324_fam"/>
    <property type="match status" value="1"/>
</dbReference>
<evidence type="ECO:0000313" key="2">
    <source>
        <dbReference type="Proteomes" id="UP000595917"/>
    </source>
</evidence>
<dbReference type="InterPro" id="IPR052411">
    <property type="entry name" value="c-mor_Regulatory_Protein"/>
</dbReference>
<dbReference type="InterPro" id="IPR009057">
    <property type="entry name" value="Homeodomain-like_sf"/>
</dbReference>
<dbReference type="RefSeq" id="WP_215627498.1">
    <property type="nucleotide sequence ID" value="NZ_CP067089.2"/>
</dbReference>